<feature type="transmembrane region" description="Helical" evidence="8">
    <location>
        <begin position="218"/>
        <end position="237"/>
    </location>
</feature>
<feature type="transmembrane region" description="Helical" evidence="8">
    <location>
        <begin position="330"/>
        <end position="348"/>
    </location>
</feature>
<dbReference type="AlphaFoldDB" id="A0A6N9YRU5"/>
<dbReference type="PROSITE" id="PS50850">
    <property type="entry name" value="MFS"/>
    <property type="match status" value="1"/>
</dbReference>
<evidence type="ECO:0000256" key="8">
    <source>
        <dbReference type="SAM" id="Phobius"/>
    </source>
</evidence>
<evidence type="ECO:0000256" key="2">
    <source>
        <dbReference type="ARBA" id="ARBA00022448"/>
    </source>
</evidence>
<organism evidence="10 11">
    <name type="scientific">Phytoactinopolyspora alkaliphila</name>
    <dbReference type="NCBI Taxonomy" id="1783498"/>
    <lineage>
        <taxon>Bacteria</taxon>
        <taxon>Bacillati</taxon>
        <taxon>Actinomycetota</taxon>
        <taxon>Actinomycetes</taxon>
        <taxon>Jiangellales</taxon>
        <taxon>Jiangellaceae</taxon>
        <taxon>Phytoactinopolyspora</taxon>
    </lineage>
</organism>
<dbReference type="Proteomes" id="UP000469185">
    <property type="component" value="Unassembled WGS sequence"/>
</dbReference>
<feature type="compositionally biased region" description="Basic and acidic residues" evidence="7">
    <location>
        <begin position="1"/>
        <end position="10"/>
    </location>
</feature>
<comment type="subcellular location">
    <subcellularLocation>
        <location evidence="1">Cell membrane</location>
        <topology evidence="1">Multi-pass membrane protein</topology>
    </subcellularLocation>
</comment>
<evidence type="ECO:0000256" key="6">
    <source>
        <dbReference type="ARBA" id="ARBA00023136"/>
    </source>
</evidence>
<evidence type="ECO:0000256" key="5">
    <source>
        <dbReference type="ARBA" id="ARBA00022989"/>
    </source>
</evidence>
<dbReference type="PANTHER" id="PTHR23513">
    <property type="entry name" value="INTEGRAL MEMBRANE EFFLUX PROTEIN-RELATED"/>
    <property type="match status" value="1"/>
</dbReference>
<keyword evidence="3" id="KW-1003">Cell membrane</keyword>
<dbReference type="InterPro" id="IPR036259">
    <property type="entry name" value="MFS_trans_sf"/>
</dbReference>
<feature type="region of interest" description="Disordered" evidence="7">
    <location>
        <begin position="512"/>
        <end position="559"/>
    </location>
</feature>
<dbReference type="PANTHER" id="PTHR23513:SF11">
    <property type="entry name" value="STAPHYLOFERRIN A TRANSPORTER"/>
    <property type="match status" value="1"/>
</dbReference>
<gene>
    <name evidence="10" type="ORF">G1H11_20855</name>
</gene>
<dbReference type="EMBL" id="JAAGOB010000013">
    <property type="protein sequence ID" value="NED97753.1"/>
    <property type="molecule type" value="Genomic_DNA"/>
</dbReference>
<feature type="transmembrane region" description="Helical" evidence="8">
    <location>
        <begin position="420"/>
        <end position="441"/>
    </location>
</feature>
<feature type="domain" description="Major facilitator superfamily (MFS) profile" evidence="9">
    <location>
        <begin position="48"/>
        <end position="444"/>
    </location>
</feature>
<reference evidence="10 11" key="1">
    <citation type="submission" date="2020-02" db="EMBL/GenBank/DDBJ databases">
        <authorList>
            <person name="Li X.-J."/>
            <person name="Feng X.-M."/>
        </authorList>
    </citation>
    <scope>NUCLEOTIDE SEQUENCE [LARGE SCALE GENOMIC DNA]</scope>
    <source>
        <strain evidence="10 11">CGMCC 4.7225</strain>
    </source>
</reference>
<protein>
    <submittedName>
        <fullName evidence="10">MFS transporter</fullName>
    </submittedName>
</protein>
<feature type="transmembrane region" description="Helical" evidence="8">
    <location>
        <begin position="305"/>
        <end position="323"/>
    </location>
</feature>
<keyword evidence="5 8" id="KW-1133">Transmembrane helix</keyword>
<evidence type="ECO:0000256" key="7">
    <source>
        <dbReference type="SAM" id="MobiDB-lite"/>
    </source>
</evidence>
<proteinExistence type="predicted"/>
<feature type="transmembrane region" description="Helical" evidence="8">
    <location>
        <begin position="393"/>
        <end position="414"/>
    </location>
</feature>
<keyword evidence="11" id="KW-1185">Reference proteome</keyword>
<evidence type="ECO:0000313" key="11">
    <source>
        <dbReference type="Proteomes" id="UP000469185"/>
    </source>
</evidence>
<evidence type="ECO:0000256" key="1">
    <source>
        <dbReference type="ARBA" id="ARBA00004651"/>
    </source>
</evidence>
<dbReference type="Pfam" id="PF05977">
    <property type="entry name" value="MFS_3"/>
    <property type="match status" value="1"/>
</dbReference>
<dbReference type="InterPro" id="IPR010290">
    <property type="entry name" value="TM_effector"/>
</dbReference>
<comment type="caution">
    <text evidence="10">The sequence shown here is derived from an EMBL/GenBank/DDBJ whole genome shotgun (WGS) entry which is preliminary data.</text>
</comment>
<dbReference type="Gene3D" id="1.20.1250.20">
    <property type="entry name" value="MFS general substrate transporter like domains"/>
    <property type="match status" value="1"/>
</dbReference>
<feature type="compositionally biased region" description="Low complexity" evidence="7">
    <location>
        <begin position="25"/>
        <end position="46"/>
    </location>
</feature>
<evidence type="ECO:0000256" key="3">
    <source>
        <dbReference type="ARBA" id="ARBA00022475"/>
    </source>
</evidence>
<sequence>MNYGEEDRPLRLVPGTTVPTATAESRPVPSSSSQDRSPSSSPARKPSSLRATLAAFRVRNYRLYVTSQVLTNSCGWMQRIAQDWLMLTLTGDVAMVGLTVALQFTPILAFGLVGGILADRYDKRRILMITQSVMGLVALTLGVLTLTGVVAPWHVLAMAATLGFTTVVDNPARQSFVPELVGMEHLRSAISVNASVFQLGALVGPMLAAVSIELVGEGLSFVANAAACSVAVVLLVAMRPGELKAPPVVARARGQLREGLATVRREPQLLWPTVLVGFVAVSGINLATVLTAYADRVFHSGAGGYGLLSAMVAVGAIIGSLATSRRHTRLRQLVVGAAAIGALEMVAATIRSQVFFAVLLVAIGVAVLTYLTSSNALVQTTTAPTMRGRVMSLYIMVLLGAQALSGVLIGWIASTFGAHAAMAACGLGPLLGAAVVGTVLARRGQLSARVMIRDRPGRGFVYIVPQRDVRPWLRPQPAAWWAARLAPIRRRRHAAGHHETRPVPAQCAKTALNPGRGPFTASPGRGDASGTLNVGRVGSTHGLLDPRLASRVPPGTRPR</sequence>
<name>A0A6N9YRU5_9ACTN</name>
<dbReference type="GO" id="GO:0005886">
    <property type="term" value="C:plasma membrane"/>
    <property type="evidence" value="ECO:0007669"/>
    <property type="project" value="UniProtKB-SubCell"/>
</dbReference>
<feature type="region of interest" description="Disordered" evidence="7">
    <location>
        <begin position="1"/>
        <end position="46"/>
    </location>
</feature>
<feature type="transmembrane region" description="Helical" evidence="8">
    <location>
        <begin position="269"/>
        <end position="293"/>
    </location>
</feature>
<accession>A0A6N9YRU5</accession>
<keyword evidence="4 8" id="KW-0812">Transmembrane</keyword>
<dbReference type="CDD" id="cd06173">
    <property type="entry name" value="MFS_MefA_like"/>
    <property type="match status" value="1"/>
</dbReference>
<keyword evidence="2" id="KW-0813">Transport</keyword>
<evidence type="ECO:0000313" key="10">
    <source>
        <dbReference type="EMBL" id="NED97753.1"/>
    </source>
</evidence>
<keyword evidence="6 8" id="KW-0472">Membrane</keyword>
<evidence type="ECO:0000259" key="9">
    <source>
        <dbReference type="PROSITE" id="PS50850"/>
    </source>
</evidence>
<feature type="transmembrane region" description="Helical" evidence="8">
    <location>
        <begin position="354"/>
        <end position="372"/>
    </location>
</feature>
<dbReference type="GO" id="GO:0022857">
    <property type="term" value="F:transmembrane transporter activity"/>
    <property type="evidence" value="ECO:0007669"/>
    <property type="project" value="InterPro"/>
</dbReference>
<dbReference type="InterPro" id="IPR020846">
    <property type="entry name" value="MFS_dom"/>
</dbReference>
<evidence type="ECO:0000256" key="4">
    <source>
        <dbReference type="ARBA" id="ARBA00022692"/>
    </source>
</evidence>
<dbReference type="SUPFAM" id="SSF103473">
    <property type="entry name" value="MFS general substrate transporter"/>
    <property type="match status" value="1"/>
</dbReference>
<feature type="transmembrane region" description="Helical" evidence="8">
    <location>
        <begin position="93"/>
        <end position="114"/>
    </location>
</feature>